<evidence type="ECO:0000313" key="1">
    <source>
        <dbReference type="EMBL" id="CUR57283.1"/>
    </source>
</evidence>
<dbReference type="EMBL" id="CZKA01000034">
    <property type="protein sequence ID" value="CUR57283.1"/>
    <property type="molecule type" value="Genomic_DNA"/>
</dbReference>
<organism evidence="1">
    <name type="scientific">metagenome</name>
    <dbReference type="NCBI Taxonomy" id="256318"/>
    <lineage>
        <taxon>unclassified sequences</taxon>
        <taxon>metagenomes</taxon>
    </lineage>
</organism>
<reference evidence="1" key="1">
    <citation type="submission" date="2015-08" db="EMBL/GenBank/DDBJ databases">
        <authorList>
            <person name="Babu N.S."/>
            <person name="Beckwith C.J."/>
            <person name="Beseler K.G."/>
            <person name="Brison A."/>
            <person name="Carone J.V."/>
            <person name="Caskin T.P."/>
            <person name="Diamond M."/>
            <person name="Durham M.E."/>
            <person name="Foxe J.M."/>
            <person name="Go M."/>
            <person name="Henderson B.A."/>
            <person name="Jones I.B."/>
            <person name="McGettigan J.A."/>
            <person name="Micheletti S.J."/>
            <person name="Nasrallah M.E."/>
            <person name="Ortiz D."/>
            <person name="Piller C.R."/>
            <person name="Privatt S.R."/>
            <person name="Schneider S.L."/>
            <person name="Sharp S."/>
            <person name="Smith T.C."/>
            <person name="Stanton J.D."/>
            <person name="Ullery H.E."/>
            <person name="Wilson R.J."/>
            <person name="Serrano M.G."/>
            <person name="Buck G."/>
            <person name="Lee V."/>
            <person name="Wang Y."/>
            <person name="Carvalho R."/>
            <person name="Voegtly L."/>
            <person name="Shi R."/>
            <person name="Duckworth R."/>
            <person name="Johnson A."/>
            <person name="Loviza R."/>
            <person name="Walstead R."/>
            <person name="Shah Z."/>
            <person name="Kiflezghi M."/>
            <person name="Wade K."/>
            <person name="Ball S.L."/>
            <person name="Bradley K.W."/>
            <person name="Asai D.J."/>
            <person name="Bowman C.A."/>
            <person name="Russell D.A."/>
            <person name="Pope W.H."/>
            <person name="Jacobs-Sera D."/>
            <person name="Hendrix R.W."/>
            <person name="Hatfull G.F."/>
        </authorList>
    </citation>
    <scope>NUCLEOTIDE SEQUENCE</scope>
</reference>
<accession>A0A2P2C5I9</accession>
<sequence length="212" mass="24559">MRLNPRDNPMPTFDWTSVKSKVLVSRRLGDLSEFDFQVSDAWQDYIVEHIDRRRGDYLELIIRDDVADYTFKGGRLKNGKVGASVTVPSTWFTGASALENRPVHRDLKQRFFSALAQVCGWPPPSPPPPMRAFPAERFLYRGYHGTFWDARRQGFRRPEFQAAKWFQTDPLWQDNPDPDVCMVEAIRDTYVWGMKKFGSPEPPPLPSRPVPE</sequence>
<protein>
    <submittedName>
        <fullName evidence="1">Uncharacterized protein</fullName>
    </submittedName>
</protein>
<name>A0A2P2C5I9_9ZZZZ</name>
<proteinExistence type="predicted"/>
<gene>
    <name evidence="1" type="ORF">NOCA240030</name>
</gene>
<dbReference type="AlphaFoldDB" id="A0A2P2C5I9"/>